<gene>
    <name evidence="1" type="ORF">RSA11_04480</name>
</gene>
<evidence type="ECO:0000313" key="1">
    <source>
        <dbReference type="EMBL" id="KTR27921.1"/>
    </source>
</evidence>
<protein>
    <recommendedName>
        <fullName evidence="3">Transposase</fullName>
    </recommendedName>
</protein>
<proteinExistence type="predicted"/>
<evidence type="ECO:0000313" key="2">
    <source>
        <dbReference type="Proteomes" id="UP000072605"/>
    </source>
</evidence>
<sequence>MNPDAREIKRRRLTALTLYTDARPLDYIARALNMTEGGVVDLLTESGVKNIAYTGVGTPDPLLEAPVMPKKQKTYEELLVENLQLRSENARLHRRLECVANPKLVRS</sequence>
<accession>A0AAW3MGR5</accession>
<reference evidence="1 2" key="1">
    <citation type="journal article" date="2016" name="Front. Microbiol.">
        <title>Genomic Resource of Rice Seed Associated Bacteria.</title>
        <authorList>
            <person name="Midha S."/>
            <person name="Bansal K."/>
            <person name="Sharma S."/>
            <person name="Kumar N."/>
            <person name="Patil P.P."/>
            <person name="Chaudhry V."/>
            <person name="Patil P.B."/>
        </authorList>
    </citation>
    <scope>NUCLEOTIDE SEQUENCE [LARGE SCALE GENOMIC DNA]</scope>
    <source>
        <strain evidence="1 2">RSA11</strain>
    </source>
</reference>
<dbReference type="RefSeq" id="WP_058713215.1">
    <property type="nucleotide sequence ID" value="NZ_LDQV01000012.1"/>
</dbReference>
<dbReference type="Proteomes" id="UP000072605">
    <property type="component" value="Unassembled WGS sequence"/>
</dbReference>
<dbReference type="AlphaFoldDB" id="A0AAW3MGR5"/>
<name>A0AAW3MGR5_9BACL</name>
<comment type="caution">
    <text evidence="1">The sequence shown here is derived from an EMBL/GenBank/DDBJ whole genome shotgun (WGS) entry which is preliminary data.</text>
</comment>
<evidence type="ECO:0008006" key="3">
    <source>
        <dbReference type="Google" id="ProtNLM"/>
    </source>
</evidence>
<organism evidence="1 2">
    <name type="scientific">Exiguobacterium indicum</name>
    <dbReference type="NCBI Taxonomy" id="296995"/>
    <lineage>
        <taxon>Bacteria</taxon>
        <taxon>Bacillati</taxon>
        <taxon>Bacillota</taxon>
        <taxon>Bacilli</taxon>
        <taxon>Bacillales</taxon>
        <taxon>Bacillales Family XII. Incertae Sedis</taxon>
        <taxon>Exiguobacterium</taxon>
    </lineage>
</organism>
<dbReference type="EMBL" id="LDQV01000012">
    <property type="protein sequence ID" value="KTR27921.1"/>
    <property type="molecule type" value="Genomic_DNA"/>
</dbReference>